<evidence type="ECO:0000256" key="4">
    <source>
        <dbReference type="ARBA" id="ARBA00022989"/>
    </source>
</evidence>
<dbReference type="AlphaFoldDB" id="A0A069SV53"/>
<protein>
    <recommendedName>
        <fullName evidence="9">AI-2E family transporter</fullName>
    </recommendedName>
</protein>
<dbReference type="PANTHER" id="PTHR21716:SF4">
    <property type="entry name" value="TRANSMEMBRANE PROTEIN 245"/>
    <property type="match status" value="1"/>
</dbReference>
<comment type="caution">
    <text evidence="7">The sequence shown here is derived from an EMBL/GenBank/DDBJ whole genome shotgun (WGS) entry which is preliminary data.</text>
</comment>
<evidence type="ECO:0000256" key="5">
    <source>
        <dbReference type="ARBA" id="ARBA00023136"/>
    </source>
</evidence>
<dbReference type="Proteomes" id="UP000027661">
    <property type="component" value="Unassembled WGS sequence"/>
</dbReference>
<evidence type="ECO:0000313" key="7">
    <source>
        <dbReference type="EMBL" id="KDS55855.1"/>
    </source>
</evidence>
<feature type="transmembrane region" description="Helical" evidence="6">
    <location>
        <begin position="12"/>
        <end position="42"/>
    </location>
</feature>
<evidence type="ECO:0000313" key="8">
    <source>
        <dbReference type="Proteomes" id="UP000027661"/>
    </source>
</evidence>
<dbReference type="Pfam" id="PF01594">
    <property type="entry name" value="AI-2E_transport"/>
    <property type="match status" value="1"/>
</dbReference>
<dbReference type="RefSeq" id="WP_005842557.1">
    <property type="nucleotide sequence ID" value="NZ_JNHM01000012.1"/>
</dbReference>
<feature type="transmembrane region" description="Helical" evidence="6">
    <location>
        <begin position="63"/>
        <end position="86"/>
    </location>
</feature>
<dbReference type="EMBL" id="JNHM01000012">
    <property type="protein sequence ID" value="KDS55855.1"/>
    <property type="molecule type" value="Genomic_DNA"/>
</dbReference>
<evidence type="ECO:0000256" key="3">
    <source>
        <dbReference type="ARBA" id="ARBA00022692"/>
    </source>
</evidence>
<dbReference type="GO" id="GO:0016020">
    <property type="term" value="C:membrane"/>
    <property type="evidence" value="ECO:0007669"/>
    <property type="project" value="UniProtKB-SubCell"/>
</dbReference>
<evidence type="ECO:0000256" key="1">
    <source>
        <dbReference type="ARBA" id="ARBA00004141"/>
    </source>
</evidence>
<keyword evidence="4 6" id="KW-1133">Transmembrane helix</keyword>
<feature type="transmembrane region" description="Helical" evidence="6">
    <location>
        <begin position="263"/>
        <end position="282"/>
    </location>
</feature>
<feature type="transmembrane region" description="Helical" evidence="6">
    <location>
        <begin position="223"/>
        <end position="251"/>
    </location>
</feature>
<evidence type="ECO:0008006" key="9">
    <source>
        <dbReference type="Google" id="ProtNLM"/>
    </source>
</evidence>
<name>A0A069SV53_PHOVU</name>
<evidence type="ECO:0000256" key="2">
    <source>
        <dbReference type="ARBA" id="ARBA00009773"/>
    </source>
</evidence>
<dbReference type="PATRIC" id="fig|1339352.3.peg.1118"/>
<keyword evidence="3 6" id="KW-0812">Transmembrane</keyword>
<accession>A0A069SV53</accession>
<organism evidence="7 8">
    <name type="scientific">Phocaeicola vulgatus str. 3975 RP4</name>
    <dbReference type="NCBI Taxonomy" id="1339352"/>
    <lineage>
        <taxon>Bacteria</taxon>
        <taxon>Pseudomonadati</taxon>
        <taxon>Bacteroidota</taxon>
        <taxon>Bacteroidia</taxon>
        <taxon>Bacteroidales</taxon>
        <taxon>Bacteroidaceae</taxon>
        <taxon>Phocaeicola</taxon>
    </lineage>
</organism>
<dbReference type="PANTHER" id="PTHR21716">
    <property type="entry name" value="TRANSMEMBRANE PROTEIN"/>
    <property type="match status" value="1"/>
</dbReference>
<feature type="transmembrane region" description="Helical" evidence="6">
    <location>
        <begin position="294"/>
        <end position="327"/>
    </location>
</feature>
<dbReference type="InterPro" id="IPR002549">
    <property type="entry name" value="AI-2E-like"/>
</dbReference>
<evidence type="ECO:0000256" key="6">
    <source>
        <dbReference type="SAM" id="Phobius"/>
    </source>
</evidence>
<proteinExistence type="inferred from homology"/>
<feature type="transmembrane region" description="Helical" evidence="6">
    <location>
        <begin position="137"/>
        <end position="160"/>
    </location>
</feature>
<feature type="transmembrane region" description="Helical" evidence="6">
    <location>
        <begin position="196"/>
        <end position="217"/>
    </location>
</feature>
<comment type="subcellular location">
    <subcellularLocation>
        <location evidence="1">Membrane</location>
        <topology evidence="1">Multi-pass membrane protein</topology>
    </subcellularLocation>
</comment>
<sequence>MSVKEQYWKYSLITIILGLGLILFIKMSPFIGGILGACTIYIMVRKQMFYLTQEKHFKKSITAILLLIEAIMCFLVPLSLAVWLLINKLQTVNVDTTGFIHTVTNLADWLHTKTGYDLLSAENISSIASILPAIGQFLMGSISSFAVNAFVLVFILYFMLIGGIQMEKYIYELLPFSDTNKKNVLKEINMIVRSNAIGIPLLAVIQGGIATLGYYLFDVPSALLFGFLTCFATVIPIVGTALVWFPLAAYLALSGDWTHAVGLLLYCGLIVTNIDNLIRFILQKKMADTHPLITIFGVVIGLSLFGFMGVIFGPLLLSIFILCVNIFKTQYLK</sequence>
<reference evidence="7 8" key="1">
    <citation type="submission" date="2014-04" db="EMBL/GenBank/DDBJ databases">
        <authorList>
            <person name="Sears C."/>
            <person name="Carroll K."/>
            <person name="Sack B.R."/>
            <person name="Qadri F."/>
            <person name="Myers L.L."/>
            <person name="Chung G.-T."/>
            <person name="Escheverria P."/>
            <person name="Fraser C.M."/>
            <person name="Sadzewicz L."/>
            <person name="Shefchek K.A."/>
            <person name="Tallon L."/>
            <person name="Das S.P."/>
            <person name="Daugherty S."/>
            <person name="Mongodin E.F."/>
        </authorList>
    </citation>
    <scope>NUCLEOTIDE SEQUENCE [LARGE SCALE GENOMIC DNA]</scope>
    <source>
        <strain evidence="7 8">3975 RP4</strain>
    </source>
</reference>
<dbReference type="GeneID" id="5303032"/>
<gene>
    <name evidence="7" type="ORF">M099_1156</name>
</gene>
<keyword evidence="5 6" id="KW-0472">Membrane</keyword>
<comment type="similarity">
    <text evidence="2">Belongs to the autoinducer-2 exporter (AI-2E) (TC 2.A.86) family.</text>
</comment>